<evidence type="ECO:0000256" key="2">
    <source>
        <dbReference type="SAM" id="MobiDB-lite"/>
    </source>
</evidence>
<evidence type="ECO:0000259" key="3">
    <source>
        <dbReference type="Pfam" id="PF25023"/>
    </source>
</evidence>
<dbReference type="EMBL" id="VSSQ01030042">
    <property type="protein sequence ID" value="MPM80422.1"/>
    <property type="molecule type" value="Genomic_DNA"/>
</dbReference>
<comment type="caution">
    <text evidence="4">The sequence shown here is derived from an EMBL/GenBank/DDBJ whole genome shotgun (WGS) entry which is preliminary data.</text>
</comment>
<evidence type="ECO:0000313" key="4">
    <source>
        <dbReference type="EMBL" id="MPM80422.1"/>
    </source>
</evidence>
<dbReference type="PANTHER" id="PTHR32305">
    <property type="match status" value="1"/>
</dbReference>
<feature type="region of interest" description="Disordered" evidence="2">
    <location>
        <begin position="318"/>
        <end position="344"/>
    </location>
</feature>
<evidence type="ECO:0000256" key="1">
    <source>
        <dbReference type="ARBA" id="ARBA00022737"/>
    </source>
</evidence>
<dbReference type="InterPro" id="IPR056823">
    <property type="entry name" value="TEN-like_YD-shell"/>
</dbReference>
<sequence length="368" mass="41267">MLGLDWSLDEHRKFVYDGYKLVAEFDALNSDALLANYLWQPMGLDVPLMRTANSANEYFVADGNKNVIELRDATGVIMDTYDYTPFGGVTHAGSSDNPFQFSSEYHDSETGLIYYNYRYYSPVLGRWINRDPIEEEGGMNLYGMCENDNAGKLDKLGLWTGGVHGTITTQSFNAVIVESMYKKEDASKVAKVRSMIIDANKATDSGTFANSMQYHYNRPLTAITDTEIETWRMNYSQLIITLDNNFSDELKEQQPTLKNCSNALVFLGRASHVWQDYYAHAIANGSNGSKNSIGNIEGSPFSVSRSLKPSSWGSIWSRGEHGASEPGNRAPDATVRNTASETTTTSSFTSRLRDTWWPKCWCLYAKTK</sequence>
<dbReference type="Gene3D" id="2.180.10.10">
    <property type="entry name" value="RHS repeat-associated core"/>
    <property type="match status" value="1"/>
</dbReference>
<accession>A0A645CUP0</accession>
<protein>
    <recommendedName>
        <fullName evidence="3">Teneurin-like YD-shell domain-containing protein</fullName>
    </recommendedName>
</protein>
<reference evidence="4" key="1">
    <citation type="submission" date="2019-08" db="EMBL/GenBank/DDBJ databases">
        <authorList>
            <person name="Kucharzyk K."/>
            <person name="Murdoch R.W."/>
            <person name="Higgins S."/>
            <person name="Loffler F."/>
        </authorList>
    </citation>
    <scope>NUCLEOTIDE SEQUENCE</scope>
</reference>
<gene>
    <name evidence="4" type="ORF">SDC9_127469</name>
</gene>
<feature type="compositionally biased region" description="Low complexity" evidence="2">
    <location>
        <begin position="334"/>
        <end position="344"/>
    </location>
</feature>
<organism evidence="4">
    <name type="scientific">bioreactor metagenome</name>
    <dbReference type="NCBI Taxonomy" id="1076179"/>
    <lineage>
        <taxon>unclassified sequences</taxon>
        <taxon>metagenomes</taxon>
        <taxon>ecological metagenomes</taxon>
    </lineage>
</organism>
<dbReference type="InterPro" id="IPR050708">
    <property type="entry name" value="T6SS_VgrG/RHS"/>
</dbReference>
<proteinExistence type="predicted"/>
<dbReference type="PRINTS" id="PR00394">
    <property type="entry name" value="RHSPROTEIN"/>
</dbReference>
<feature type="domain" description="Teneurin-like YD-shell" evidence="3">
    <location>
        <begin position="46"/>
        <end position="131"/>
    </location>
</feature>
<name>A0A645CUP0_9ZZZZ</name>
<dbReference type="InterPro" id="IPR022385">
    <property type="entry name" value="Rhs_assc_core"/>
</dbReference>
<dbReference type="PANTHER" id="PTHR32305:SF15">
    <property type="entry name" value="PROTEIN RHSA-RELATED"/>
    <property type="match status" value="1"/>
</dbReference>
<dbReference type="NCBIfam" id="TIGR03696">
    <property type="entry name" value="Rhs_assc_core"/>
    <property type="match status" value="1"/>
</dbReference>
<keyword evidence="1" id="KW-0677">Repeat</keyword>
<dbReference type="AlphaFoldDB" id="A0A645CUP0"/>
<dbReference type="Pfam" id="PF25023">
    <property type="entry name" value="TEN_YD-shell"/>
    <property type="match status" value="1"/>
</dbReference>